<gene>
    <name evidence="1" type="ORF">GCM10010911_53380</name>
</gene>
<name>A0A916ZD25_9BACL</name>
<reference evidence="1" key="1">
    <citation type="journal article" date="2014" name="Int. J. Syst. Evol. Microbiol.">
        <title>Complete genome sequence of Corynebacterium casei LMG S-19264T (=DSM 44701T), isolated from a smear-ripened cheese.</title>
        <authorList>
            <consortium name="US DOE Joint Genome Institute (JGI-PGF)"/>
            <person name="Walter F."/>
            <person name="Albersmeier A."/>
            <person name="Kalinowski J."/>
            <person name="Ruckert C."/>
        </authorList>
    </citation>
    <scope>NUCLEOTIDE SEQUENCE</scope>
    <source>
        <strain evidence="1">CGMCC 1.15178</strain>
    </source>
</reference>
<sequence length="56" mass="6322">MPGEHPTISRDSEYKRNGTLSLLAGIDLVTGEVIGSIEERHRSREFVDFLKKLDAH</sequence>
<evidence type="ECO:0008006" key="3">
    <source>
        <dbReference type="Google" id="ProtNLM"/>
    </source>
</evidence>
<proteinExistence type="predicted"/>
<comment type="caution">
    <text evidence="1">The sequence shown here is derived from an EMBL/GenBank/DDBJ whole genome shotgun (WGS) entry which is preliminary data.</text>
</comment>
<dbReference type="EMBL" id="BMHP01000004">
    <property type="protein sequence ID" value="GGD88196.1"/>
    <property type="molecule type" value="Genomic_DNA"/>
</dbReference>
<organism evidence="1 2">
    <name type="scientific">Paenibacillus nasutitermitis</name>
    <dbReference type="NCBI Taxonomy" id="1652958"/>
    <lineage>
        <taxon>Bacteria</taxon>
        <taxon>Bacillati</taxon>
        <taxon>Bacillota</taxon>
        <taxon>Bacilli</taxon>
        <taxon>Bacillales</taxon>
        <taxon>Paenibacillaceae</taxon>
        <taxon>Paenibacillus</taxon>
    </lineage>
</organism>
<keyword evidence="2" id="KW-1185">Reference proteome</keyword>
<dbReference type="AlphaFoldDB" id="A0A916ZD25"/>
<evidence type="ECO:0000313" key="2">
    <source>
        <dbReference type="Proteomes" id="UP000612456"/>
    </source>
</evidence>
<dbReference type="Proteomes" id="UP000612456">
    <property type="component" value="Unassembled WGS sequence"/>
</dbReference>
<protein>
    <recommendedName>
        <fullName evidence="3">Transposase</fullName>
    </recommendedName>
</protein>
<accession>A0A916ZD25</accession>
<evidence type="ECO:0000313" key="1">
    <source>
        <dbReference type="EMBL" id="GGD88196.1"/>
    </source>
</evidence>
<reference evidence="1" key="2">
    <citation type="submission" date="2020-09" db="EMBL/GenBank/DDBJ databases">
        <authorList>
            <person name="Sun Q."/>
            <person name="Zhou Y."/>
        </authorList>
    </citation>
    <scope>NUCLEOTIDE SEQUENCE</scope>
    <source>
        <strain evidence="1">CGMCC 1.15178</strain>
    </source>
</reference>